<evidence type="ECO:0000256" key="2">
    <source>
        <dbReference type="ARBA" id="ARBA00023242"/>
    </source>
</evidence>
<evidence type="ECO:0000313" key="7">
    <source>
        <dbReference type="Proteomes" id="UP000027120"/>
    </source>
</evidence>
<dbReference type="GO" id="GO:0005634">
    <property type="term" value="C:nucleus"/>
    <property type="evidence" value="ECO:0007669"/>
    <property type="project" value="UniProtKB-SubCell"/>
</dbReference>
<evidence type="ECO:0000313" key="6">
    <source>
        <dbReference type="EMBL" id="KDO69589.1"/>
    </source>
</evidence>
<dbReference type="PANTHER" id="PTHR48452:SF1">
    <property type="entry name" value="FUSED COMPOUND LEAF 1"/>
    <property type="match status" value="1"/>
</dbReference>
<evidence type="ECO:0000259" key="4">
    <source>
        <dbReference type="SMART" id="SM01255"/>
    </source>
</evidence>
<dbReference type="AlphaFoldDB" id="A0A067FQC1"/>
<feature type="domain" description="KNOX1" evidence="4">
    <location>
        <begin position="116"/>
        <end position="160"/>
    </location>
</feature>
<sequence length="227" mass="24903">MDELLYGTLHSTSVDYSLQQQQQEAALGNMVSWGSYQNNNNNNNNNNDDDDDDDNIEAYGGEHEIGNISAVYGSEPEQMGSGNNSSSSSDAASSLMVAVAEIQRNNTTSSEEQVSSAIRAQIASHPLYPKLLQAYIDCQKVGASPEIANVLDDIRREGDVSNRNWVVSSCCWGADPELDEFMETYCDILVKYKSDLSKPYDEASSFLNNMETQLSNLCNVVSRSHGS</sequence>
<dbReference type="Pfam" id="PF03790">
    <property type="entry name" value="KNOX1"/>
    <property type="match status" value="1"/>
</dbReference>
<reference evidence="6 7" key="1">
    <citation type="submission" date="2014-04" db="EMBL/GenBank/DDBJ databases">
        <authorList>
            <consortium name="International Citrus Genome Consortium"/>
            <person name="Gmitter F."/>
            <person name="Chen C."/>
            <person name="Farmerie W."/>
            <person name="Harkins T."/>
            <person name="Desany B."/>
            <person name="Mohiuddin M."/>
            <person name="Kodira C."/>
            <person name="Borodovsky M."/>
            <person name="Lomsadze A."/>
            <person name="Burns P."/>
            <person name="Jenkins J."/>
            <person name="Prochnik S."/>
            <person name="Shu S."/>
            <person name="Chapman J."/>
            <person name="Pitluck S."/>
            <person name="Schmutz J."/>
            <person name="Rokhsar D."/>
        </authorList>
    </citation>
    <scope>NUCLEOTIDE SEQUENCE</scope>
</reference>
<keyword evidence="7" id="KW-1185">Reference proteome</keyword>
<proteinExistence type="predicted"/>
<organism evidence="6 7">
    <name type="scientific">Citrus sinensis</name>
    <name type="common">Sweet orange</name>
    <name type="synonym">Citrus aurantium var. sinensis</name>
    <dbReference type="NCBI Taxonomy" id="2711"/>
    <lineage>
        <taxon>Eukaryota</taxon>
        <taxon>Viridiplantae</taxon>
        <taxon>Streptophyta</taxon>
        <taxon>Embryophyta</taxon>
        <taxon>Tracheophyta</taxon>
        <taxon>Spermatophyta</taxon>
        <taxon>Magnoliopsida</taxon>
        <taxon>eudicotyledons</taxon>
        <taxon>Gunneridae</taxon>
        <taxon>Pentapetalae</taxon>
        <taxon>rosids</taxon>
        <taxon>malvids</taxon>
        <taxon>Sapindales</taxon>
        <taxon>Rutaceae</taxon>
        <taxon>Aurantioideae</taxon>
        <taxon>Citrus</taxon>
    </lineage>
</organism>
<evidence type="ECO:0008006" key="8">
    <source>
        <dbReference type="Google" id="ProtNLM"/>
    </source>
</evidence>
<dbReference type="SMART" id="SM01255">
    <property type="entry name" value="KNOX1"/>
    <property type="match status" value="1"/>
</dbReference>
<comment type="subcellular location">
    <subcellularLocation>
        <location evidence="1">Nucleus</location>
    </subcellularLocation>
</comment>
<dbReference type="InterPro" id="IPR005541">
    <property type="entry name" value="KNOX2"/>
</dbReference>
<dbReference type="GO" id="GO:0003677">
    <property type="term" value="F:DNA binding"/>
    <property type="evidence" value="ECO:0007669"/>
    <property type="project" value="InterPro"/>
</dbReference>
<protein>
    <recommendedName>
        <fullName evidence="8">KNOX1 domain-containing protein</fullName>
    </recommendedName>
</protein>
<evidence type="ECO:0000256" key="1">
    <source>
        <dbReference type="ARBA" id="ARBA00004123"/>
    </source>
</evidence>
<dbReference type="SMART" id="SM01256">
    <property type="entry name" value="KNOX2"/>
    <property type="match status" value="1"/>
</dbReference>
<evidence type="ECO:0000259" key="5">
    <source>
        <dbReference type="SMART" id="SM01256"/>
    </source>
</evidence>
<accession>A0A067FQC1</accession>
<feature type="domain" description="KNOX2" evidence="5">
    <location>
        <begin position="168"/>
        <end position="219"/>
    </location>
</feature>
<keyword evidence="2" id="KW-0539">Nucleus</keyword>
<gene>
    <name evidence="6" type="ORF">CISIN_1g0385691mg</name>
</gene>
<dbReference type="PANTHER" id="PTHR48452">
    <property type="entry name" value="FUSED COMPOUND LEAF 1"/>
    <property type="match status" value="1"/>
</dbReference>
<feature type="compositionally biased region" description="Acidic residues" evidence="3">
    <location>
        <begin position="47"/>
        <end position="56"/>
    </location>
</feature>
<feature type="non-terminal residue" evidence="6">
    <location>
        <position position="227"/>
    </location>
</feature>
<evidence type="ECO:0000256" key="3">
    <source>
        <dbReference type="SAM" id="MobiDB-lite"/>
    </source>
</evidence>
<feature type="region of interest" description="Disordered" evidence="3">
    <location>
        <begin position="33"/>
        <end position="59"/>
    </location>
</feature>
<dbReference type="eggNOG" id="KOG0773">
    <property type="taxonomic scope" value="Eukaryota"/>
</dbReference>
<dbReference type="Proteomes" id="UP000027120">
    <property type="component" value="Unassembled WGS sequence"/>
</dbReference>
<dbReference type="EMBL" id="KK784892">
    <property type="protein sequence ID" value="KDO69589.1"/>
    <property type="molecule type" value="Genomic_DNA"/>
</dbReference>
<name>A0A067FQC1_CITSI</name>
<dbReference type="InterPro" id="IPR005540">
    <property type="entry name" value="KNOX1"/>
</dbReference>
<dbReference type="Pfam" id="PF03791">
    <property type="entry name" value="KNOX2"/>
    <property type="match status" value="1"/>
</dbReference>